<evidence type="ECO:0000256" key="10">
    <source>
        <dbReference type="ARBA" id="ARBA00048205"/>
    </source>
</evidence>
<feature type="binding site" evidence="12 15">
    <location>
        <begin position="229"/>
        <end position="230"/>
    </location>
    <ligand>
        <name>FMN</name>
        <dbReference type="ChEBI" id="CHEBI:58210"/>
    </ligand>
</feature>
<keyword evidence="18" id="KW-1185">Reference proteome</keyword>
<evidence type="ECO:0000256" key="9">
    <source>
        <dbReference type="ARBA" id="ARBA00023002"/>
    </source>
</evidence>
<dbReference type="GO" id="GO:0017150">
    <property type="term" value="F:tRNA dihydrouridine synthase activity"/>
    <property type="evidence" value="ECO:0007669"/>
    <property type="project" value="UniProtKB-UniRule"/>
</dbReference>
<evidence type="ECO:0000256" key="3">
    <source>
        <dbReference type="ARBA" id="ARBA00022555"/>
    </source>
</evidence>
<evidence type="ECO:0000256" key="15">
    <source>
        <dbReference type="PIRSR" id="PIRSR006621-2"/>
    </source>
</evidence>
<evidence type="ECO:0000256" key="13">
    <source>
        <dbReference type="PIRNR" id="PIRNR006621"/>
    </source>
</evidence>
<evidence type="ECO:0000256" key="1">
    <source>
        <dbReference type="ARBA" id="ARBA00001917"/>
    </source>
</evidence>
<keyword evidence="6 12" id="KW-0819">tRNA processing</keyword>
<dbReference type="Gene3D" id="3.20.20.70">
    <property type="entry name" value="Aldolase class I"/>
    <property type="match status" value="1"/>
</dbReference>
<dbReference type="HAMAP" id="MF_02042">
    <property type="entry name" value="DusB_subfam"/>
    <property type="match status" value="1"/>
</dbReference>
<dbReference type="PANTHER" id="PTHR45846:SF1">
    <property type="entry name" value="TRNA-DIHYDROURIDINE(47) SYNTHASE [NAD(P)(+)]-LIKE"/>
    <property type="match status" value="1"/>
</dbReference>
<protein>
    <recommendedName>
        <fullName evidence="12">tRNA-dihydrouridine synthase B</fullName>
        <ecNumber evidence="12">1.3.1.-</ecNumber>
    </recommendedName>
</protein>
<dbReference type="PIRSF" id="PIRSF006621">
    <property type="entry name" value="Dus"/>
    <property type="match status" value="1"/>
</dbReference>
<dbReference type="PANTHER" id="PTHR45846">
    <property type="entry name" value="TRNA-DIHYDROURIDINE(47) SYNTHASE [NAD(P)(+)]-LIKE"/>
    <property type="match status" value="1"/>
</dbReference>
<evidence type="ECO:0000256" key="7">
    <source>
        <dbReference type="ARBA" id="ARBA00022857"/>
    </source>
</evidence>
<evidence type="ECO:0000256" key="14">
    <source>
        <dbReference type="PIRSR" id="PIRSR006621-1"/>
    </source>
</evidence>
<organism evidence="17 18">
    <name type="scientific">Halopseudomonas xinjiangensis</name>
    <dbReference type="NCBI Taxonomy" id="487184"/>
    <lineage>
        <taxon>Bacteria</taxon>
        <taxon>Pseudomonadati</taxon>
        <taxon>Pseudomonadota</taxon>
        <taxon>Gammaproteobacteria</taxon>
        <taxon>Pseudomonadales</taxon>
        <taxon>Pseudomonadaceae</taxon>
        <taxon>Halopseudomonas</taxon>
    </lineage>
</organism>
<dbReference type="InterPro" id="IPR024036">
    <property type="entry name" value="tRNA-dHydroUridine_Synthase_C"/>
</dbReference>
<evidence type="ECO:0000256" key="2">
    <source>
        <dbReference type="ARBA" id="ARBA00002790"/>
    </source>
</evidence>
<evidence type="ECO:0000313" key="17">
    <source>
        <dbReference type="EMBL" id="SDR82873.1"/>
    </source>
</evidence>
<feature type="active site" description="Proton donor" evidence="12 14">
    <location>
        <position position="105"/>
    </location>
</feature>
<comment type="similarity">
    <text evidence="13">Belongs to the dus family.</text>
</comment>
<dbReference type="GO" id="GO:0050660">
    <property type="term" value="F:flavin adenine dinucleotide binding"/>
    <property type="evidence" value="ECO:0007669"/>
    <property type="project" value="InterPro"/>
</dbReference>
<dbReference type="NCBIfam" id="TIGR00737">
    <property type="entry name" value="nifR3_yhdG"/>
    <property type="match status" value="1"/>
</dbReference>
<dbReference type="OrthoDB" id="9764501at2"/>
<dbReference type="GO" id="GO:0010181">
    <property type="term" value="F:FMN binding"/>
    <property type="evidence" value="ECO:0007669"/>
    <property type="project" value="UniProtKB-UniRule"/>
</dbReference>
<keyword evidence="4 12" id="KW-0285">Flavoprotein</keyword>
<feature type="binding site" evidence="15">
    <location>
        <position position="174"/>
    </location>
    <ligand>
        <name>FMN</name>
        <dbReference type="ChEBI" id="CHEBI:58210"/>
    </ligand>
</feature>
<accession>A0A1H1M7W1</accession>
<dbReference type="EMBL" id="LT629736">
    <property type="protein sequence ID" value="SDR82873.1"/>
    <property type="molecule type" value="Genomic_DNA"/>
</dbReference>
<dbReference type="Proteomes" id="UP000243207">
    <property type="component" value="Chromosome I"/>
</dbReference>
<evidence type="ECO:0000256" key="6">
    <source>
        <dbReference type="ARBA" id="ARBA00022694"/>
    </source>
</evidence>
<comment type="catalytic activity">
    <reaction evidence="11 12">
        <text>a 5,6-dihydrouridine in tRNA + NAD(+) = a uridine in tRNA + NADH + H(+)</text>
        <dbReference type="Rhea" id="RHEA:54452"/>
        <dbReference type="Rhea" id="RHEA-COMP:13339"/>
        <dbReference type="Rhea" id="RHEA-COMP:13887"/>
        <dbReference type="ChEBI" id="CHEBI:15378"/>
        <dbReference type="ChEBI" id="CHEBI:57540"/>
        <dbReference type="ChEBI" id="CHEBI:57945"/>
        <dbReference type="ChEBI" id="CHEBI:65315"/>
        <dbReference type="ChEBI" id="CHEBI:74443"/>
    </reaction>
</comment>
<dbReference type="EC" id="1.3.1.-" evidence="12"/>
<evidence type="ECO:0000256" key="8">
    <source>
        <dbReference type="ARBA" id="ARBA00022884"/>
    </source>
</evidence>
<comment type="similarity">
    <text evidence="12">Belongs to the Dus family. DusB subfamily.</text>
</comment>
<evidence type="ECO:0000256" key="11">
    <source>
        <dbReference type="ARBA" id="ARBA00048802"/>
    </source>
</evidence>
<dbReference type="InterPro" id="IPR032887">
    <property type="entry name" value="DusB"/>
</dbReference>
<evidence type="ECO:0000313" key="18">
    <source>
        <dbReference type="Proteomes" id="UP000243207"/>
    </source>
</evidence>
<comment type="function">
    <text evidence="2 12 13">Catalyzes the synthesis of 5,6-dihydrouridine (D), a modified base found in the D-loop of most tRNAs, via the reduction of the C5-C6 double bond in target uridines.</text>
</comment>
<keyword evidence="3 12" id="KW-0820">tRNA-binding</keyword>
<evidence type="ECO:0000256" key="4">
    <source>
        <dbReference type="ARBA" id="ARBA00022630"/>
    </source>
</evidence>
<dbReference type="InterPro" id="IPR001269">
    <property type="entry name" value="DUS_fam"/>
</dbReference>
<feature type="binding site" evidence="12 15">
    <location>
        <begin position="21"/>
        <end position="23"/>
    </location>
    <ligand>
        <name>FMN</name>
        <dbReference type="ChEBI" id="CHEBI:58210"/>
    </ligand>
</feature>
<dbReference type="Pfam" id="PF01207">
    <property type="entry name" value="Dus"/>
    <property type="match status" value="1"/>
</dbReference>
<keyword evidence="7 12" id="KW-0521">NADP</keyword>
<dbReference type="PROSITE" id="PS01136">
    <property type="entry name" value="UPF0034"/>
    <property type="match status" value="1"/>
</dbReference>
<sequence length="332" mass="36768">MDHAVIRIGPYQLPNRVILAPMAGVTDRPFRQLCRRLGAGLVVSEMVTSDTRLWNSRKSRQRLDHTGEAEPRSVQIAGGDPQMMAEAAFRNQQLGAQIIDINMGCPAKKVCNKAAGSALLRDEVLVGEILEAVVAAVSIPVTLKIRTGWCAERRNGVQIARIAEQSGIQALAVHGRTRDQLYTGQAEYDTIASIKQAIGIPVFANGDINTPEKARLVLEQTGADAVMIGRAAQGRPWIFQEINHYLETGCVLASPELAWQRDILLEHLDSLHEFYGPDQGARIARKHVGWYLETLPEAAAFRRTFNRIECPALQRRNIEEHFNRLLEGDLAA</sequence>
<dbReference type="InterPro" id="IPR013785">
    <property type="entry name" value="Aldolase_TIM"/>
</dbReference>
<dbReference type="AlphaFoldDB" id="A0A1H1M7W1"/>
<keyword evidence="15" id="KW-0547">Nucleotide-binding</keyword>
<reference evidence="18" key="1">
    <citation type="submission" date="2016-10" db="EMBL/GenBank/DDBJ databases">
        <authorList>
            <person name="Varghese N."/>
            <person name="Submissions S."/>
        </authorList>
    </citation>
    <scope>NUCLEOTIDE SEQUENCE [LARGE SCALE GENOMIC DNA]</scope>
    <source>
        <strain evidence="18">NRRL B-51270</strain>
    </source>
</reference>
<dbReference type="SUPFAM" id="SSF51395">
    <property type="entry name" value="FMN-linked oxidoreductases"/>
    <property type="match status" value="1"/>
</dbReference>
<dbReference type="RefSeq" id="WP_093391577.1">
    <property type="nucleotide sequence ID" value="NZ_LT629736.1"/>
</dbReference>
<dbReference type="GO" id="GO:0000049">
    <property type="term" value="F:tRNA binding"/>
    <property type="evidence" value="ECO:0007669"/>
    <property type="project" value="UniProtKB-UniRule"/>
</dbReference>
<keyword evidence="5 12" id="KW-0288">FMN</keyword>
<dbReference type="InterPro" id="IPR018517">
    <property type="entry name" value="tRNA_hU_synthase_CS"/>
</dbReference>
<keyword evidence="8 12" id="KW-0694">RNA-binding</keyword>
<feature type="domain" description="DUS-like FMN-binding" evidence="16">
    <location>
        <begin position="18"/>
        <end position="324"/>
    </location>
</feature>
<comment type="catalytic activity">
    <reaction evidence="10 12">
        <text>a 5,6-dihydrouridine in tRNA + NADP(+) = a uridine in tRNA + NADPH + H(+)</text>
        <dbReference type="Rhea" id="RHEA:23624"/>
        <dbReference type="Rhea" id="RHEA-COMP:13339"/>
        <dbReference type="Rhea" id="RHEA-COMP:13887"/>
        <dbReference type="ChEBI" id="CHEBI:15378"/>
        <dbReference type="ChEBI" id="CHEBI:57783"/>
        <dbReference type="ChEBI" id="CHEBI:58349"/>
        <dbReference type="ChEBI" id="CHEBI:65315"/>
        <dbReference type="ChEBI" id="CHEBI:74443"/>
    </reaction>
</comment>
<proteinExistence type="inferred from homology"/>
<feature type="binding site" evidence="12">
    <location>
        <begin position="205"/>
        <end position="207"/>
    </location>
    <ligand>
        <name>FMN</name>
        <dbReference type="ChEBI" id="CHEBI:58210"/>
    </ligand>
</feature>
<dbReference type="InterPro" id="IPR035587">
    <property type="entry name" value="DUS-like_FMN-bd"/>
</dbReference>
<feature type="binding site" evidence="12 15">
    <location>
        <position position="75"/>
    </location>
    <ligand>
        <name>FMN</name>
        <dbReference type="ChEBI" id="CHEBI:58210"/>
    </ligand>
</feature>
<evidence type="ECO:0000259" key="16">
    <source>
        <dbReference type="Pfam" id="PF01207"/>
    </source>
</evidence>
<dbReference type="STRING" id="487184.SAMN05216421_0402"/>
<comment type="cofactor">
    <cofactor evidence="1 12 13 15">
        <name>FMN</name>
        <dbReference type="ChEBI" id="CHEBI:58210"/>
    </cofactor>
</comment>
<evidence type="ECO:0000256" key="12">
    <source>
        <dbReference type="HAMAP-Rule" id="MF_02042"/>
    </source>
</evidence>
<gene>
    <name evidence="12" type="primary">dusB</name>
    <name evidence="17" type="ORF">SAMN05216421_0402</name>
</gene>
<name>A0A1H1M7W1_9GAMM</name>
<dbReference type="CDD" id="cd02801">
    <property type="entry name" value="DUS_like_FMN"/>
    <property type="match status" value="1"/>
</dbReference>
<dbReference type="InterPro" id="IPR004652">
    <property type="entry name" value="DusB-like"/>
</dbReference>
<keyword evidence="9 12" id="KW-0560">Oxidoreductase</keyword>
<evidence type="ECO:0000256" key="5">
    <source>
        <dbReference type="ARBA" id="ARBA00022643"/>
    </source>
</evidence>
<dbReference type="Gene3D" id="1.10.1200.80">
    <property type="entry name" value="Putative flavin oxidoreducatase, domain 2"/>
    <property type="match status" value="1"/>
</dbReference>
<feature type="binding site" evidence="12 15">
    <location>
        <position position="144"/>
    </location>
    <ligand>
        <name>FMN</name>
        <dbReference type="ChEBI" id="CHEBI:58210"/>
    </ligand>
</feature>